<protein>
    <recommendedName>
        <fullName evidence="3">Polysaccharide export protein N-terminal domain-containing protein</fullName>
    </recommendedName>
</protein>
<proteinExistence type="predicted"/>
<organism evidence="4">
    <name type="scientific">marine metagenome</name>
    <dbReference type="NCBI Taxonomy" id="408172"/>
    <lineage>
        <taxon>unclassified sequences</taxon>
        <taxon>metagenomes</taxon>
        <taxon>ecological metagenomes</taxon>
    </lineage>
</organism>
<keyword evidence="2" id="KW-0812">Transmembrane</keyword>
<evidence type="ECO:0000256" key="2">
    <source>
        <dbReference type="SAM" id="Phobius"/>
    </source>
</evidence>
<feature type="domain" description="Polysaccharide export protein N-terminal" evidence="3">
    <location>
        <begin position="135"/>
        <end position="208"/>
    </location>
</feature>
<keyword evidence="2" id="KW-1133">Transmembrane helix</keyword>
<keyword evidence="2" id="KW-0472">Membrane</keyword>
<gene>
    <name evidence="4" type="ORF">METZ01_LOCUS315761</name>
</gene>
<sequence>MIIITLKKIFKRKTISSGFLSKYSFAFMVLFYMSSFCSFSYAQITNLADLELFKDMSQAQSEAPMLKEDEIDNEQDNSIKSKIQIIESSSEFGYQGGNSFRNKPKPKVFDDNVIYFGYDYFTDAPATFAMLSNVPAQSDYLIGPGDNFKIVLYGGENNQFTLEVSKNGDISIPSLGPINLSGLTYVESKKAIEEAVRTKIIGTEASVSLGALRSINVFVFGEAFQPGMYTISALS</sequence>
<dbReference type="Gene3D" id="3.30.1950.10">
    <property type="entry name" value="wza like domain"/>
    <property type="match status" value="1"/>
</dbReference>
<dbReference type="Gene3D" id="3.10.560.10">
    <property type="entry name" value="Outer membrane lipoprotein wza domain like"/>
    <property type="match status" value="1"/>
</dbReference>
<dbReference type="InterPro" id="IPR003715">
    <property type="entry name" value="Poly_export_N"/>
</dbReference>
<dbReference type="Pfam" id="PF02563">
    <property type="entry name" value="Poly_export"/>
    <property type="match status" value="1"/>
</dbReference>
<evidence type="ECO:0000313" key="4">
    <source>
        <dbReference type="EMBL" id="SVC62907.1"/>
    </source>
</evidence>
<keyword evidence="1" id="KW-0732">Signal</keyword>
<dbReference type="PANTHER" id="PTHR33619">
    <property type="entry name" value="POLYSACCHARIDE EXPORT PROTEIN GFCE-RELATED"/>
    <property type="match status" value="1"/>
</dbReference>
<dbReference type="InterPro" id="IPR049712">
    <property type="entry name" value="Poly_export"/>
</dbReference>
<evidence type="ECO:0000259" key="3">
    <source>
        <dbReference type="Pfam" id="PF02563"/>
    </source>
</evidence>
<feature type="transmembrane region" description="Helical" evidence="2">
    <location>
        <begin position="20"/>
        <end position="42"/>
    </location>
</feature>
<dbReference type="EMBL" id="UINC01101803">
    <property type="protein sequence ID" value="SVC62907.1"/>
    <property type="molecule type" value="Genomic_DNA"/>
</dbReference>
<feature type="non-terminal residue" evidence="4">
    <location>
        <position position="235"/>
    </location>
</feature>
<dbReference type="GO" id="GO:0015159">
    <property type="term" value="F:polysaccharide transmembrane transporter activity"/>
    <property type="evidence" value="ECO:0007669"/>
    <property type="project" value="InterPro"/>
</dbReference>
<accession>A0A382NRB5</accession>
<dbReference type="AlphaFoldDB" id="A0A382NRB5"/>
<evidence type="ECO:0000256" key="1">
    <source>
        <dbReference type="ARBA" id="ARBA00022729"/>
    </source>
</evidence>
<reference evidence="4" key="1">
    <citation type="submission" date="2018-05" db="EMBL/GenBank/DDBJ databases">
        <authorList>
            <person name="Lanie J.A."/>
            <person name="Ng W.-L."/>
            <person name="Kazmierczak K.M."/>
            <person name="Andrzejewski T.M."/>
            <person name="Davidsen T.M."/>
            <person name="Wayne K.J."/>
            <person name="Tettelin H."/>
            <person name="Glass J.I."/>
            <person name="Rusch D."/>
            <person name="Podicherti R."/>
            <person name="Tsui H.-C.T."/>
            <person name="Winkler M.E."/>
        </authorList>
    </citation>
    <scope>NUCLEOTIDE SEQUENCE</scope>
</reference>
<name>A0A382NRB5_9ZZZZ</name>
<dbReference type="PANTHER" id="PTHR33619:SF3">
    <property type="entry name" value="POLYSACCHARIDE EXPORT PROTEIN GFCE-RELATED"/>
    <property type="match status" value="1"/>
</dbReference>